<feature type="transmembrane region" description="Helical" evidence="4">
    <location>
        <begin position="41"/>
        <end position="63"/>
    </location>
</feature>
<dbReference type="Gene3D" id="2.40.260.10">
    <property type="entry name" value="Sortase"/>
    <property type="match status" value="1"/>
</dbReference>
<evidence type="ECO:0000256" key="3">
    <source>
        <dbReference type="SAM" id="MobiDB-lite"/>
    </source>
</evidence>
<evidence type="ECO:0000256" key="1">
    <source>
        <dbReference type="ARBA" id="ARBA00022801"/>
    </source>
</evidence>
<reference evidence="5 6" key="1">
    <citation type="journal article" date="2019" name="Syst. Appl. Microbiol.">
        <title>Characterization of Bifidobacterium species in feaces of the Egyptian fruit bat: Description of B. vespertilionis sp. nov. and B. rousetti sp. nov.</title>
        <authorList>
            <person name="Modesto M."/>
            <person name="Satti M."/>
            <person name="Watanabe K."/>
            <person name="Puglisi E."/>
            <person name="Morelli L."/>
            <person name="Huang C.-H."/>
            <person name="Liou J.-S."/>
            <person name="Miyashita M."/>
            <person name="Tamura T."/>
            <person name="Saito S."/>
            <person name="Mori K."/>
            <person name="Huang L."/>
            <person name="Sciavilla P."/>
            <person name="Sandri C."/>
            <person name="Spiezio C."/>
            <person name="Vitali F."/>
            <person name="Cavalieri D."/>
            <person name="Perpetuini G."/>
            <person name="Tofalo R."/>
            <person name="Bonetti A."/>
            <person name="Arita M."/>
            <person name="Mattarelli P."/>
        </authorList>
    </citation>
    <scope>NUCLEOTIDE SEQUENCE [LARGE SCALE GENOMIC DNA]</scope>
    <source>
        <strain evidence="5 6">RST7</strain>
    </source>
</reference>
<dbReference type="NCBIfam" id="TIGR01076">
    <property type="entry name" value="sortase_fam"/>
    <property type="match status" value="1"/>
</dbReference>
<dbReference type="InterPro" id="IPR005754">
    <property type="entry name" value="Sortase"/>
</dbReference>
<dbReference type="SUPFAM" id="SSF63817">
    <property type="entry name" value="Sortase"/>
    <property type="match status" value="1"/>
</dbReference>
<dbReference type="InterPro" id="IPR023365">
    <property type="entry name" value="Sortase_dom-sf"/>
</dbReference>
<dbReference type="GO" id="GO:0016787">
    <property type="term" value="F:hydrolase activity"/>
    <property type="evidence" value="ECO:0007669"/>
    <property type="project" value="UniProtKB-KW"/>
</dbReference>
<feature type="active site" description="Proton donor/acceptor" evidence="2">
    <location>
        <position position="229"/>
    </location>
</feature>
<dbReference type="AlphaFoldDB" id="A0A5M9ZK53"/>
<keyword evidence="1" id="KW-0378">Hydrolase</keyword>
<feature type="active site" description="Acyl-thioester intermediate" evidence="2">
    <location>
        <position position="291"/>
    </location>
</feature>
<evidence type="ECO:0000256" key="4">
    <source>
        <dbReference type="SAM" id="Phobius"/>
    </source>
</evidence>
<comment type="caution">
    <text evidence="5">The sequence shown here is derived from an EMBL/GenBank/DDBJ whole genome shotgun (WGS) entry which is preliminary data.</text>
</comment>
<dbReference type="Proteomes" id="UP000412028">
    <property type="component" value="Unassembled WGS sequence"/>
</dbReference>
<dbReference type="CDD" id="cd05827">
    <property type="entry name" value="Sortase_C"/>
    <property type="match status" value="1"/>
</dbReference>
<evidence type="ECO:0000256" key="2">
    <source>
        <dbReference type="PIRSR" id="PIRSR605754-1"/>
    </source>
</evidence>
<evidence type="ECO:0000313" key="5">
    <source>
        <dbReference type="EMBL" id="KAA8827849.1"/>
    </source>
</evidence>
<name>A0A5M9ZK53_9BIFI</name>
<keyword evidence="4" id="KW-0812">Transmembrane</keyword>
<keyword evidence="4" id="KW-0472">Membrane</keyword>
<organism evidence="5 6">
    <name type="scientific">Bifidobacterium tissieri</name>
    <dbReference type="NCBI Taxonomy" id="1630162"/>
    <lineage>
        <taxon>Bacteria</taxon>
        <taxon>Bacillati</taxon>
        <taxon>Actinomycetota</taxon>
        <taxon>Actinomycetes</taxon>
        <taxon>Bifidobacteriales</taxon>
        <taxon>Bifidobacteriaceae</taxon>
        <taxon>Bifidobacterium</taxon>
    </lineage>
</organism>
<proteinExistence type="predicted"/>
<feature type="transmembrane region" description="Helical" evidence="4">
    <location>
        <begin position="329"/>
        <end position="347"/>
    </location>
</feature>
<dbReference type="Pfam" id="PF04203">
    <property type="entry name" value="Sortase"/>
    <property type="match status" value="1"/>
</dbReference>
<dbReference type="EMBL" id="RZUI01000016">
    <property type="protein sequence ID" value="KAA8827849.1"/>
    <property type="molecule type" value="Genomic_DNA"/>
</dbReference>
<protein>
    <submittedName>
        <fullName evidence="5">Sortase</fullName>
    </submittedName>
</protein>
<dbReference type="RefSeq" id="WP_150381943.1">
    <property type="nucleotide sequence ID" value="NZ_RZUI01000016.1"/>
</dbReference>
<feature type="region of interest" description="Disordered" evidence="3">
    <location>
        <begin position="1"/>
        <end position="37"/>
    </location>
</feature>
<dbReference type="InterPro" id="IPR042002">
    <property type="entry name" value="Sortase_C"/>
</dbReference>
<keyword evidence="4" id="KW-1133">Transmembrane helix</keyword>
<sequence>MIPTDPHSPSRKGDRSGSRASQTDARAGARQTAARKPGGGAWITGIMAVLFLAIVVALAGWLISSRMQADSQQQHTAEQANQAASRLTGEQSSRALKEARAYNRQLAADGQDGLGAIQDPYAAIQLQQAAVANATANRSAGDSANQPSRTDAEIIAADQGEQSAKDEDYNRLVNIGDGIMGSLTIPSIDATMPIYHGTSDEALSSGAGHLYGTSLPVGGTDSHAVLTAHRGLVTADLFTRLDEVRTGDTFSLDVLGNTLYYRVDRISVVEPDDVSQLKITPGEDRVTLVTCTPYGVNTHRLLVSAVRTADATPTSTGVSPVRIRHAWQYAVGAAALIILLGTMYLMISRPPELPLGSHRASSGASPRASSEN</sequence>
<feature type="region of interest" description="Disordered" evidence="3">
    <location>
        <begin position="73"/>
        <end position="92"/>
    </location>
</feature>
<dbReference type="NCBIfam" id="NF033745">
    <property type="entry name" value="class_C_sortase"/>
    <property type="match status" value="1"/>
</dbReference>
<gene>
    <name evidence="5" type="ORF">EMO89_09910</name>
</gene>
<accession>A0A5M9ZK53</accession>
<evidence type="ECO:0000313" key="6">
    <source>
        <dbReference type="Proteomes" id="UP000412028"/>
    </source>
</evidence>
<dbReference type="OrthoDB" id="5242161at2"/>